<dbReference type="RefSeq" id="WP_344514923.1">
    <property type="nucleotide sequence ID" value="NZ_BAAATU010000031.1"/>
</dbReference>
<proteinExistence type="predicted"/>
<gene>
    <name evidence="1" type="ORF">ACFP1B_13300</name>
</gene>
<evidence type="ECO:0000313" key="1">
    <source>
        <dbReference type="EMBL" id="MFC5914401.1"/>
    </source>
</evidence>
<organism evidence="1 2">
    <name type="scientific">Streptomyces pulveraceus</name>
    <dbReference type="NCBI Taxonomy" id="68258"/>
    <lineage>
        <taxon>Bacteria</taxon>
        <taxon>Bacillati</taxon>
        <taxon>Actinomycetota</taxon>
        <taxon>Actinomycetes</taxon>
        <taxon>Kitasatosporales</taxon>
        <taxon>Streptomycetaceae</taxon>
        <taxon>Streptomyces</taxon>
    </lineage>
</organism>
<dbReference type="Proteomes" id="UP001596200">
    <property type="component" value="Unassembled WGS sequence"/>
</dbReference>
<name>A0ABW1GHS4_9ACTN</name>
<accession>A0ABW1GHS4</accession>
<comment type="caution">
    <text evidence="1">The sequence shown here is derived from an EMBL/GenBank/DDBJ whole genome shotgun (WGS) entry which is preliminary data.</text>
</comment>
<protein>
    <recommendedName>
        <fullName evidence="3">Resolvase/invertase-type recombinase catalytic domain-containing protein</fullName>
    </recommendedName>
</protein>
<evidence type="ECO:0000313" key="2">
    <source>
        <dbReference type="Proteomes" id="UP001596200"/>
    </source>
</evidence>
<sequence>MSPHSEIHCRSVALAHAAHRDLAPEMSPSSNWTGVDSARLRVRPASLERPPSGGQLLRLRQQFHLAAERRVRRAGGRELRLLGYSLVLGRGASPEEDWSTLQAEADQRGYVMGPRLHDVAVPAATTYVPGSRVGRGVYTPPWTRPGWGEVERLIRGGVADGVIVLDRHQISSDDGEYHAVIKELGERYQACVHLVVPEEPAAPT</sequence>
<keyword evidence="2" id="KW-1185">Reference proteome</keyword>
<dbReference type="EMBL" id="JBHSPU010000013">
    <property type="protein sequence ID" value="MFC5914401.1"/>
    <property type="molecule type" value="Genomic_DNA"/>
</dbReference>
<evidence type="ECO:0008006" key="3">
    <source>
        <dbReference type="Google" id="ProtNLM"/>
    </source>
</evidence>
<reference evidence="2" key="1">
    <citation type="journal article" date="2019" name="Int. J. Syst. Evol. Microbiol.">
        <title>The Global Catalogue of Microorganisms (GCM) 10K type strain sequencing project: providing services to taxonomists for standard genome sequencing and annotation.</title>
        <authorList>
            <consortium name="The Broad Institute Genomics Platform"/>
            <consortium name="The Broad Institute Genome Sequencing Center for Infectious Disease"/>
            <person name="Wu L."/>
            <person name="Ma J."/>
        </authorList>
    </citation>
    <scope>NUCLEOTIDE SEQUENCE [LARGE SCALE GENOMIC DNA]</scope>
    <source>
        <strain evidence="2">JCM 4147</strain>
    </source>
</reference>